<evidence type="ECO:0000256" key="2">
    <source>
        <dbReference type="ARBA" id="ARBA00010686"/>
    </source>
</evidence>
<name>A0A5S6QHT1_TRIMR</name>
<evidence type="ECO:0000313" key="12">
    <source>
        <dbReference type="Proteomes" id="UP000046395"/>
    </source>
</evidence>
<keyword evidence="11" id="KW-1133">Transmembrane helix</keyword>
<dbReference type="PANTHER" id="PTHR10176">
    <property type="entry name" value="GLYCOGEN SYNTHASE"/>
    <property type="match status" value="1"/>
</dbReference>
<protein>
    <recommendedName>
        <fullName evidence="8 9">Glycogen [starch] synthase</fullName>
        <ecNumber evidence="3 9">2.4.1.11</ecNumber>
    </recommendedName>
</protein>
<comment type="catalytic activity">
    <reaction evidence="7">
        <text>[(1-&gt;4)-alpha-D-glucosyl](n) + UDP-alpha-D-glucose = [(1-&gt;4)-alpha-D-glucosyl](n+1) + UDP + H(+)</text>
        <dbReference type="Rhea" id="RHEA:18549"/>
        <dbReference type="Rhea" id="RHEA-COMP:9584"/>
        <dbReference type="Rhea" id="RHEA-COMP:9587"/>
        <dbReference type="ChEBI" id="CHEBI:15378"/>
        <dbReference type="ChEBI" id="CHEBI:15444"/>
        <dbReference type="ChEBI" id="CHEBI:58223"/>
        <dbReference type="ChEBI" id="CHEBI:58885"/>
        <dbReference type="EC" id="2.4.1.11"/>
    </reaction>
    <physiologicalReaction direction="left-to-right" evidence="7">
        <dbReference type="Rhea" id="RHEA:18550"/>
    </physiologicalReaction>
</comment>
<comment type="similarity">
    <text evidence="2 9">Belongs to the glycosyltransferase 3 family.</text>
</comment>
<dbReference type="STRING" id="70415.A0A5S6QHT1"/>
<dbReference type="AlphaFoldDB" id="A0A5S6QHT1"/>
<dbReference type="FunFam" id="3.40.50.2000:FF:000247">
    <property type="entry name" value="Glycogen [starch] synthase"/>
    <property type="match status" value="1"/>
</dbReference>
<dbReference type="CDD" id="cd03793">
    <property type="entry name" value="GT3_GSY2-like"/>
    <property type="match status" value="1"/>
</dbReference>
<evidence type="ECO:0000313" key="13">
    <source>
        <dbReference type="WBParaSite" id="TMUE_2000006700.1"/>
    </source>
</evidence>
<feature type="transmembrane region" description="Helical" evidence="11">
    <location>
        <begin position="12"/>
        <end position="32"/>
    </location>
</feature>
<keyword evidence="4 9" id="KW-0328">Glycosyltransferase</keyword>
<dbReference type="Proteomes" id="UP000046395">
    <property type="component" value="Unassembled WGS sequence"/>
</dbReference>
<dbReference type="InterPro" id="IPR008631">
    <property type="entry name" value="Glycogen_synth"/>
</dbReference>
<dbReference type="UniPathway" id="UPA00164"/>
<keyword evidence="11" id="KW-0472">Membrane</keyword>
<dbReference type="Pfam" id="PF05693">
    <property type="entry name" value="Glycogen_syn"/>
    <property type="match status" value="1"/>
</dbReference>
<dbReference type="PANTHER" id="PTHR10176:SF3">
    <property type="entry name" value="GLYCOGEN [STARCH] SYNTHASE"/>
    <property type="match status" value="1"/>
</dbReference>
<keyword evidence="6 9" id="KW-0320">Glycogen biosynthesis</keyword>
<feature type="compositionally biased region" description="Low complexity" evidence="10">
    <location>
        <begin position="696"/>
        <end position="713"/>
    </location>
</feature>
<reference evidence="13" key="1">
    <citation type="submission" date="2019-12" db="UniProtKB">
        <authorList>
            <consortium name="WormBaseParasite"/>
        </authorList>
    </citation>
    <scope>IDENTIFICATION</scope>
</reference>
<dbReference type="Gene3D" id="3.40.50.2000">
    <property type="entry name" value="Glycogen Phosphorylase B"/>
    <property type="match status" value="2"/>
</dbReference>
<feature type="region of interest" description="Disordered" evidence="10">
    <location>
        <begin position="696"/>
        <end position="719"/>
    </location>
</feature>
<evidence type="ECO:0000256" key="7">
    <source>
        <dbReference type="ARBA" id="ARBA00047345"/>
    </source>
</evidence>
<keyword evidence="11" id="KW-0812">Transmembrane</keyword>
<accession>A0A5S6QHT1</accession>
<organism evidence="12 13">
    <name type="scientific">Trichuris muris</name>
    <name type="common">Mouse whipworm</name>
    <dbReference type="NCBI Taxonomy" id="70415"/>
    <lineage>
        <taxon>Eukaryota</taxon>
        <taxon>Metazoa</taxon>
        <taxon>Ecdysozoa</taxon>
        <taxon>Nematoda</taxon>
        <taxon>Enoplea</taxon>
        <taxon>Dorylaimia</taxon>
        <taxon>Trichinellida</taxon>
        <taxon>Trichuridae</taxon>
        <taxon>Trichuris</taxon>
    </lineage>
</organism>
<dbReference type="GO" id="GO:0005737">
    <property type="term" value="C:cytoplasm"/>
    <property type="evidence" value="ECO:0007669"/>
    <property type="project" value="TreeGrafter"/>
</dbReference>
<dbReference type="FunFam" id="3.40.50.2000:FF:000014">
    <property type="entry name" value="Glycogen [starch] synthase"/>
    <property type="match status" value="1"/>
</dbReference>
<dbReference type="GO" id="GO:0004373">
    <property type="term" value="F:alpha-1,4-glucan glucosyltransferase (UDP-glucose donor) activity"/>
    <property type="evidence" value="ECO:0007669"/>
    <property type="project" value="UniProtKB-EC"/>
</dbReference>
<dbReference type="EC" id="2.4.1.11" evidence="3 9"/>
<dbReference type="PROSITE" id="PS51257">
    <property type="entry name" value="PROKAR_LIPOPROTEIN"/>
    <property type="match status" value="1"/>
</dbReference>
<sequence length="719" mass="82099">MERPRYSGDVAYVYSLVCAIVSLIVSCVARCGRSFVLSHCRLSNDAFVAMSVSKILKRLQTMEMNKDYVDDFLDRGATAQRENRFVFEISWEVANKVGGIYTVLRTKAAISTEELGEQYCMIGPYNEGMVRLEVETLEPETSSMRSTLDSMRAQGVKVIFGRWLIDGYPKVVLLDIGTSAWRLDNWKKELWDSCHIGIPWQDHESNDAVIFGFLVAWFLQEFRERSGKNALIVAHFHEWMAGVGLVMARCRKLDISTVFTTHATLLGRYLCAGNVDFYNNLDKFDLDREAGDRGIYHRYCLERASVHAAHVFTTVSQITGVEAVHLLKRKPDVITPNGLNVVKFAALHEFQNLHALAKEKIHDFVRGHFYGHYNFDLEKTVYFFTAGRYEFSNKGGDLFIEALARLNHYLKTSTDMRAKDVTVIAFLIYPAKASNFNVESLKGQAVAKQLRETVSRINNSIGHRLFESCLRETMPNLDDLLLPAEKVQLKRCILASKRDGWPPICTHNMIDDCNDPVLKHLRRTQLFNKDTDRVKVIFHPEFLSSVSPLVGLDYEEFVRGCHLGVFPSYYEPWGYTPGECTVMGIPSVTTNLSGFGCFIHDHVADPMSYGVYIVDRRYKNAEESVLQLAQYMYDFCCLSRRQRIVLRNRTERLSELLDWRNLGFYYRQARQQALSRTHPERFAELKAEAARFCYPKPLSAPSTPSASTPGSPESSDDET</sequence>
<dbReference type="WBParaSite" id="TMUE_2000006700.1">
    <property type="protein sequence ID" value="TMUE_2000006700.1"/>
    <property type="gene ID" value="WBGene00302608"/>
</dbReference>
<comment type="pathway">
    <text evidence="1 9">Glycan biosynthesis; glycogen biosynthesis.</text>
</comment>
<proteinExistence type="inferred from homology"/>
<evidence type="ECO:0000256" key="1">
    <source>
        <dbReference type="ARBA" id="ARBA00004964"/>
    </source>
</evidence>
<evidence type="ECO:0000256" key="6">
    <source>
        <dbReference type="ARBA" id="ARBA00023056"/>
    </source>
</evidence>
<evidence type="ECO:0000256" key="4">
    <source>
        <dbReference type="ARBA" id="ARBA00022676"/>
    </source>
</evidence>
<dbReference type="SUPFAM" id="SSF53756">
    <property type="entry name" value="UDP-Glycosyltransferase/glycogen phosphorylase"/>
    <property type="match status" value="2"/>
</dbReference>
<evidence type="ECO:0000256" key="3">
    <source>
        <dbReference type="ARBA" id="ARBA00012558"/>
    </source>
</evidence>
<evidence type="ECO:0000256" key="8">
    <source>
        <dbReference type="ARBA" id="ARBA00073454"/>
    </source>
</evidence>
<evidence type="ECO:0000256" key="5">
    <source>
        <dbReference type="ARBA" id="ARBA00022679"/>
    </source>
</evidence>
<comment type="function">
    <text evidence="9">Transfers the glycosyl residue from UDP-Glc to the non-reducing end of alpha-1,4-glucan.</text>
</comment>
<keyword evidence="5 9" id="KW-0808">Transferase</keyword>
<evidence type="ECO:0000256" key="10">
    <source>
        <dbReference type="SAM" id="MobiDB-lite"/>
    </source>
</evidence>
<dbReference type="GO" id="GO:0005978">
    <property type="term" value="P:glycogen biosynthetic process"/>
    <property type="evidence" value="ECO:0007669"/>
    <property type="project" value="UniProtKB-UniPathway"/>
</dbReference>
<evidence type="ECO:0000256" key="11">
    <source>
        <dbReference type="SAM" id="Phobius"/>
    </source>
</evidence>
<evidence type="ECO:0000256" key="9">
    <source>
        <dbReference type="RuleBase" id="RU363104"/>
    </source>
</evidence>
<keyword evidence="12" id="KW-1185">Reference proteome</keyword>